<dbReference type="GO" id="GO:0006368">
    <property type="term" value="P:transcription elongation by RNA polymerase II"/>
    <property type="evidence" value="ECO:0007669"/>
    <property type="project" value="InterPro"/>
</dbReference>
<dbReference type="SUPFAM" id="SSF144292">
    <property type="entry name" value="occludin/ELL-like"/>
    <property type="match status" value="1"/>
</dbReference>
<evidence type="ECO:0000256" key="11">
    <source>
        <dbReference type="SAM" id="MobiDB-lite"/>
    </source>
</evidence>
<dbReference type="GO" id="GO:0042795">
    <property type="term" value="P:snRNA transcription by RNA polymerase II"/>
    <property type="evidence" value="ECO:0007669"/>
    <property type="project" value="TreeGrafter"/>
</dbReference>
<evidence type="ECO:0000256" key="1">
    <source>
        <dbReference type="ARBA" id="ARBA00004123"/>
    </source>
</evidence>
<keyword evidence="4" id="KW-0677">Repeat</keyword>
<dbReference type="Gene3D" id="1.25.40.10">
    <property type="entry name" value="Tetratricopeptide repeat domain"/>
    <property type="match status" value="1"/>
</dbReference>
<comment type="caution">
    <text evidence="13">The sequence shown here is derived from an EMBL/GenBank/DDBJ whole genome shotgun (WGS) entry which is preliminary data.</text>
</comment>
<feature type="compositionally biased region" description="Basic and acidic residues" evidence="11">
    <location>
        <begin position="530"/>
        <end position="541"/>
    </location>
</feature>
<dbReference type="GO" id="GO:0032968">
    <property type="term" value="P:positive regulation of transcription elongation by RNA polymerase II"/>
    <property type="evidence" value="ECO:0007669"/>
    <property type="project" value="TreeGrafter"/>
</dbReference>
<keyword evidence="6" id="KW-0805">Transcription regulation</keyword>
<feature type="region of interest" description="Disordered" evidence="11">
    <location>
        <begin position="505"/>
        <end position="571"/>
    </location>
</feature>
<accession>A0A7J8BPW6</accession>
<evidence type="ECO:0000256" key="8">
    <source>
        <dbReference type="ARBA" id="ARBA00023242"/>
    </source>
</evidence>
<dbReference type="InterPro" id="IPR011990">
    <property type="entry name" value="TPR-like_helical_dom_sf"/>
</dbReference>
<feature type="domain" description="OCEL" evidence="12">
    <location>
        <begin position="576"/>
        <end position="686"/>
    </location>
</feature>
<dbReference type="InterPro" id="IPR010844">
    <property type="entry name" value="Occludin_ELL"/>
</dbReference>
<proteinExistence type="inferred from homology"/>
<dbReference type="Gene3D" id="6.10.140.340">
    <property type="match status" value="1"/>
</dbReference>
<sequence>MTFEEEEQLLQLKVKCLNNLAASQLKLDHYRAALRSCSLVLEHQPDNIKALFRKGKVLAQQGEYSEAIPILRAALKLEPSNKTIHAELSKLVKKHAAQRSTETALYRKMLGNPSRLPAKCPGKGAWDSVSLRPSIRFQGSQGHISIPQPNCPSEARTFSFYLSNIGRDSPQGSFDCIQQYISSHGDVHLDCLGSIQDKITVCATDDSYQKARQSMAQAEEETRSRGAIVIKPGGRYLGKKVQFRKPAPGAMDAVPSRKRATPINLASAIKKSGVSGGGGVSQRPFRDRVLHLLALRPYRKAELLLRLQKDGLAQADKDMLDSLLQQVANVNAKDGTCTLKDCVYKDVQKDWPGYSEGDQQLLKRMLVRKLCQPQSTGGLPGEPAAASPPDEHGSSASPPQKRPQPPDFIDPLVNKKPRISHFTQRAQPTVNGKLTMSHGREALLPTPGPLVGMDTHLPPRLEPPRAHDPLADVSNDLGHSGRDCEHREVATSAPASCLSLPLLTDCSQTSRPHGSSSRGKSKKSKKHKDKERAAGDRHQARPPDLVPGSLGAPPVAPGLNGTCNSSSIPTSTSDTPDYLLKYATISSSEQRQSYKNDFNAEYSEYRDLHARIEQITRRFTQLDAQLRQLSQGSEEYETTRGQILQEYRKIKKTNTNYSQEKHRCEYLHSKLAHIKRLIAEYDQRQLQAWP</sequence>
<evidence type="ECO:0000313" key="14">
    <source>
        <dbReference type="Proteomes" id="UP000593571"/>
    </source>
</evidence>
<feature type="compositionally biased region" description="Low complexity" evidence="11">
    <location>
        <begin position="505"/>
        <end position="518"/>
    </location>
</feature>
<dbReference type="Gene3D" id="1.10.10.2670">
    <property type="entry name" value="E3 ubiquitin-protein ligase"/>
    <property type="match status" value="1"/>
</dbReference>
<dbReference type="FunFam" id="1.25.40.10:FF:000113">
    <property type="entry name" value="Peptidylprolyl isomerase"/>
    <property type="match status" value="1"/>
</dbReference>
<dbReference type="Pfam" id="PF10390">
    <property type="entry name" value="ELL"/>
    <property type="match status" value="1"/>
</dbReference>
<dbReference type="SUPFAM" id="SSF46785">
    <property type="entry name" value="Winged helix' DNA-binding domain"/>
    <property type="match status" value="1"/>
</dbReference>
<name>A0A7J8BPW6_ROUAE</name>
<dbReference type="EMBL" id="JACASE010000016">
    <property type="protein sequence ID" value="KAF6400903.1"/>
    <property type="molecule type" value="Genomic_DNA"/>
</dbReference>
<comment type="subcellular location">
    <subcellularLocation>
        <location evidence="1">Nucleus</location>
    </subcellularLocation>
</comment>
<dbReference type="GO" id="GO:0000987">
    <property type="term" value="F:cis-regulatory region sequence-specific DNA binding"/>
    <property type="evidence" value="ECO:0007669"/>
    <property type="project" value="TreeGrafter"/>
</dbReference>
<evidence type="ECO:0000256" key="7">
    <source>
        <dbReference type="ARBA" id="ARBA00023163"/>
    </source>
</evidence>
<evidence type="ECO:0000256" key="2">
    <source>
        <dbReference type="ARBA" id="ARBA00009171"/>
    </source>
</evidence>
<gene>
    <name evidence="13" type="ORF">HJG63_004422</name>
</gene>
<protein>
    <recommendedName>
        <fullName evidence="12">OCEL domain-containing protein</fullName>
    </recommendedName>
</protein>
<dbReference type="Pfam" id="PF07719">
    <property type="entry name" value="TPR_2"/>
    <property type="match status" value="1"/>
</dbReference>
<keyword evidence="14" id="KW-1185">Reference proteome</keyword>
<dbReference type="SMART" id="SM00028">
    <property type="entry name" value="TPR"/>
    <property type="match status" value="2"/>
</dbReference>
<keyword evidence="7" id="KW-0804">Transcription</keyword>
<dbReference type="PANTHER" id="PTHR23288">
    <property type="entry name" value="OCCLUDIN AND RNA POLYMERASE II ELONGATION FACTOR ELL"/>
    <property type="match status" value="1"/>
</dbReference>
<evidence type="ECO:0000256" key="6">
    <source>
        <dbReference type="ARBA" id="ARBA00023015"/>
    </source>
</evidence>
<organism evidence="13 14">
    <name type="scientific">Rousettus aegyptiacus</name>
    <name type="common">Egyptian fruit bat</name>
    <name type="synonym">Pteropus aegyptiacus</name>
    <dbReference type="NCBI Taxonomy" id="9407"/>
    <lineage>
        <taxon>Eukaryota</taxon>
        <taxon>Metazoa</taxon>
        <taxon>Chordata</taxon>
        <taxon>Craniata</taxon>
        <taxon>Vertebrata</taxon>
        <taxon>Euteleostomi</taxon>
        <taxon>Mammalia</taxon>
        <taxon>Eutheria</taxon>
        <taxon>Laurasiatheria</taxon>
        <taxon>Chiroptera</taxon>
        <taxon>Yinpterochiroptera</taxon>
        <taxon>Pteropodoidea</taxon>
        <taxon>Pteropodidae</taxon>
        <taxon>Rousettinae</taxon>
        <taxon>Rousettus</taxon>
    </lineage>
</organism>
<feature type="region of interest" description="Disordered" evidence="11">
    <location>
        <begin position="373"/>
        <end position="413"/>
    </location>
</feature>
<dbReference type="InterPro" id="IPR036390">
    <property type="entry name" value="WH_DNA-bd_sf"/>
</dbReference>
<dbReference type="Proteomes" id="UP000593571">
    <property type="component" value="Unassembled WGS sequence"/>
</dbReference>
<dbReference type="PROSITE" id="PS51980">
    <property type="entry name" value="OCEL"/>
    <property type="match status" value="1"/>
</dbReference>
<evidence type="ECO:0000256" key="4">
    <source>
        <dbReference type="ARBA" id="ARBA00022737"/>
    </source>
</evidence>
<keyword evidence="8" id="KW-0539">Nucleus</keyword>
<dbReference type="InterPro" id="IPR031176">
    <property type="entry name" value="ELL/occludin"/>
</dbReference>
<dbReference type="PANTHER" id="PTHR23288:SF9">
    <property type="entry name" value="RNA POLYMERASE II ELONGATION FACTOR ELL"/>
    <property type="match status" value="1"/>
</dbReference>
<evidence type="ECO:0000256" key="3">
    <source>
        <dbReference type="ARBA" id="ARBA00022553"/>
    </source>
</evidence>
<dbReference type="Pfam" id="PF07303">
    <property type="entry name" value="Occludin_ELL"/>
    <property type="match status" value="1"/>
</dbReference>
<dbReference type="PROSITE" id="PS50293">
    <property type="entry name" value="TPR_REGION"/>
    <property type="match status" value="1"/>
</dbReference>
<comment type="similarity">
    <text evidence="2 10">Belongs to the ELL/occludin family.</text>
</comment>
<dbReference type="FunFam" id="1.10.10.2670:FF:000002">
    <property type="entry name" value="RNA polymerase II elongation factor ELL2"/>
    <property type="match status" value="1"/>
</dbReference>
<reference evidence="13 14" key="1">
    <citation type="journal article" date="2020" name="Nature">
        <title>Six reference-quality genomes reveal evolution of bat adaptations.</title>
        <authorList>
            <person name="Jebb D."/>
            <person name="Huang Z."/>
            <person name="Pippel M."/>
            <person name="Hughes G.M."/>
            <person name="Lavrichenko K."/>
            <person name="Devanna P."/>
            <person name="Winkler S."/>
            <person name="Jermiin L.S."/>
            <person name="Skirmuntt E.C."/>
            <person name="Katzourakis A."/>
            <person name="Burkitt-Gray L."/>
            <person name="Ray D.A."/>
            <person name="Sullivan K.A.M."/>
            <person name="Roscito J.G."/>
            <person name="Kirilenko B.M."/>
            <person name="Davalos L.M."/>
            <person name="Corthals A.P."/>
            <person name="Power M.L."/>
            <person name="Jones G."/>
            <person name="Ransome R.D."/>
            <person name="Dechmann D.K.N."/>
            <person name="Locatelli A.G."/>
            <person name="Puechmaille S.J."/>
            <person name="Fedrigo O."/>
            <person name="Jarvis E.D."/>
            <person name="Hiller M."/>
            <person name="Vernes S.C."/>
            <person name="Myers E.W."/>
            <person name="Teeling E.C."/>
        </authorList>
    </citation>
    <scope>NUCLEOTIDE SEQUENCE [LARGE SCALE GENOMIC DNA]</scope>
    <source>
        <strain evidence="13">MRouAeg1</strain>
        <tissue evidence="13">Muscle</tissue>
    </source>
</reference>
<dbReference type="InterPro" id="IPR042065">
    <property type="entry name" value="E3_ELL-like"/>
</dbReference>
<evidence type="ECO:0000259" key="12">
    <source>
        <dbReference type="PROSITE" id="PS51980"/>
    </source>
</evidence>
<feature type="compositionally biased region" description="Basic residues" evidence="11">
    <location>
        <begin position="519"/>
        <end position="529"/>
    </location>
</feature>
<evidence type="ECO:0000256" key="10">
    <source>
        <dbReference type="PROSITE-ProRule" id="PRU01324"/>
    </source>
</evidence>
<keyword evidence="5 9" id="KW-0802">TPR repeat</keyword>
<dbReference type="InterPro" id="IPR019734">
    <property type="entry name" value="TPR_rpt"/>
</dbReference>
<feature type="repeat" description="TPR" evidence="9">
    <location>
        <begin position="48"/>
        <end position="81"/>
    </location>
</feature>
<evidence type="ECO:0000313" key="13">
    <source>
        <dbReference type="EMBL" id="KAF6400903.1"/>
    </source>
</evidence>
<evidence type="ECO:0000256" key="5">
    <source>
        <dbReference type="ARBA" id="ARBA00022803"/>
    </source>
</evidence>
<dbReference type="PROSITE" id="PS50005">
    <property type="entry name" value="TPR"/>
    <property type="match status" value="1"/>
</dbReference>
<keyword evidence="3" id="KW-0597">Phosphoprotein</keyword>
<dbReference type="InterPro" id="IPR019464">
    <property type="entry name" value="ELL_N"/>
</dbReference>
<dbReference type="GO" id="GO:0008023">
    <property type="term" value="C:transcription elongation factor complex"/>
    <property type="evidence" value="ECO:0007669"/>
    <property type="project" value="InterPro"/>
</dbReference>
<dbReference type="InterPro" id="IPR013105">
    <property type="entry name" value="TPR_2"/>
</dbReference>
<dbReference type="SUPFAM" id="SSF48452">
    <property type="entry name" value="TPR-like"/>
    <property type="match status" value="1"/>
</dbReference>
<evidence type="ECO:0000256" key="9">
    <source>
        <dbReference type="PROSITE-ProRule" id="PRU00339"/>
    </source>
</evidence>
<dbReference type="AlphaFoldDB" id="A0A7J8BPW6"/>